<dbReference type="InterPro" id="IPR030931">
    <property type="entry name" value="Group_II_RT_mat"/>
</dbReference>
<evidence type="ECO:0000259" key="2">
    <source>
        <dbReference type="PROSITE" id="PS50878"/>
    </source>
</evidence>
<comment type="caution">
    <text evidence="3">The sequence shown here is derived from an EMBL/GenBank/DDBJ whole genome shotgun (WGS) entry which is preliminary data.</text>
</comment>
<dbReference type="InterPro" id="IPR000477">
    <property type="entry name" value="RT_dom"/>
</dbReference>
<keyword evidence="3" id="KW-0808">Transferase</keyword>
<feature type="compositionally biased region" description="Basic and acidic residues" evidence="1">
    <location>
        <begin position="1"/>
        <end position="13"/>
    </location>
</feature>
<dbReference type="PANTHER" id="PTHR34047:SF8">
    <property type="entry name" value="PROTEIN YKFC"/>
    <property type="match status" value="1"/>
</dbReference>
<dbReference type="EC" id="2.7.7.49" evidence="3"/>
<dbReference type="OrthoDB" id="9793236at2"/>
<protein>
    <submittedName>
        <fullName evidence="3">Group II intron reverse transcriptase/maturase</fullName>
        <ecNumber evidence="3">2.7.7.49</ecNumber>
    </submittedName>
</protein>
<evidence type="ECO:0000313" key="4">
    <source>
        <dbReference type="Proteomes" id="UP000297900"/>
    </source>
</evidence>
<accession>A0A4Y8LNY8</accession>
<gene>
    <name evidence="3" type="primary">ltrA</name>
    <name evidence="3" type="ORF">E2980_23640</name>
</gene>
<dbReference type="InterPro" id="IPR043502">
    <property type="entry name" value="DNA/RNA_pol_sf"/>
</dbReference>
<proteinExistence type="predicted"/>
<dbReference type="PANTHER" id="PTHR34047">
    <property type="entry name" value="NUCLEAR INTRON MATURASE 1, MITOCHONDRIAL-RELATED"/>
    <property type="match status" value="1"/>
</dbReference>
<dbReference type="InterPro" id="IPR051083">
    <property type="entry name" value="GrpII_Intron_Splice-Mob/Def"/>
</dbReference>
<sequence>MDRNTQLAKETRAGHVGSELHGQTSLQGITKKATKDRTHRFGNLYRLLNVQALKEAFNELKKKAAAGIDGVTASDYAADLNQNVEALAEELINKTYRAKKVRRVYIDKGNGKKRPLGIPAVSDKVVQRAAARILTAIYEPEFSANSYGYRPHTGAQKAVKDITNELQFGKYSYIVEADIKGYFENIDHDWLLKMLEIRIADSAFLGLIRKWLKAGIMDIDGKVKHPVTGSPQGGIISPILANIYLHYALDLWFEKRIKSQGEGEAYLCRYADDFICAFRYKRDAQRFYRELTERLGKFGLELSAEKTNLINFSRFRKEDSPAFEFLGFEFRWGVSRKGKDLLKRRTSRSKLRKSIVAYTLWCRENRDTRLRRLFPKLNAKLQGYYNYFGLIGNYTSLWDFHTQAIRILYKWLNRRSQRRSFNQSAFTACLGRYSVVKPRIVESRYIQLQFDF</sequence>
<keyword evidence="3" id="KW-0695">RNA-directed DNA polymerase</keyword>
<name>A0A4Y8LNY8_9BACL</name>
<dbReference type="CDD" id="cd01651">
    <property type="entry name" value="RT_G2_intron"/>
    <property type="match status" value="1"/>
</dbReference>
<dbReference type="Pfam" id="PF00078">
    <property type="entry name" value="RVT_1"/>
    <property type="match status" value="1"/>
</dbReference>
<organism evidence="3 4">
    <name type="scientific">Cohnella luojiensis</name>
    <dbReference type="NCBI Taxonomy" id="652876"/>
    <lineage>
        <taxon>Bacteria</taxon>
        <taxon>Bacillati</taxon>
        <taxon>Bacillota</taxon>
        <taxon>Bacilli</taxon>
        <taxon>Bacillales</taxon>
        <taxon>Paenibacillaceae</taxon>
        <taxon>Cohnella</taxon>
    </lineage>
</organism>
<keyword evidence="3" id="KW-0548">Nucleotidyltransferase</keyword>
<dbReference type="Proteomes" id="UP000297900">
    <property type="component" value="Unassembled WGS sequence"/>
</dbReference>
<feature type="domain" description="Reverse transcriptase" evidence="2">
    <location>
        <begin position="87"/>
        <end position="330"/>
    </location>
</feature>
<dbReference type="GO" id="GO:0003964">
    <property type="term" value="F:RNA-directed DNA polymerase activity"/>
    <property type="evidence" value="ECO:0007669"/>
    <property type="project" value="UniProtKB-KW"/>
</dbReference>
<dbReference type="EMBL" id="SOMN01000081">
    <property type="protein sequence ID" value="TFE19258.1"/>
    <property type="molecule type" value="Genomic_DNA"/>
</dbReference>
<dbReference type="PROSITE" id="PS50878">
    <property type="entry name" value="RT_POL"/>
    <property type="match status" value="1"/>
</dbReference>
<reference evidence="3 4" key="1">
    <citation type="submission" date="2019-03" db="EMBL/GenBank/DDBJ databases">
        <title>Cohnella endophytica sp. nov., a novel endophytic bacterium isolated from bark of Sonneratia apetala.</title>
        <authorList>
            <person name="Tuo L."/>
        </authorList>
    </citation>
    <scope>NUCLEOTIDE SEQUENCE [LARGE SCALE GENOMIC DNA]</scope>
    <source>
        <strain evidence="3 4">CCTCC AB 208254</strain>
    </source>
</reference>
<evidence type="ECO:0000313" key="3">
    <source>
        <dbReference type="EMBL" id="TFE19258.1"/>
    </source>
</evidence>
<dbReference type="SUPFAM" id="SSF56672">
    <property type="entry name" value="DNA/RNA polymerases"/>
    <property type="match status" value="1"/>
</dbReference>
<dbReference type="AlphaFoldDB" id="A0A4Y8LNY8"/>
<feature type="region of interest" description="Disordered" evidence="1">
    <location>
        <begin position="1"/>
        <end position="34"/>
    </location>
</feature>
<dbReference type="NCBIfam" id="TIGR04416">
    <property type="entry name" value="group_II_RT_mat"/>
    <property type="match status" value="1"/>
</dbReference>
<evidence type="ECO:0000256" key="1">
    <source>
        <dbReference type="SAM" id="MobiDB-lite"/>
    </source>
</evidence>
<keyword evidence="4" id="KW-1185">Reference proteome</keyword>